<feature type="domain" description="GGDEF" evidence="7">
    <location>
        <begin position="200"/>
        <end position="333"/>
    </location>
</feature>
<dbReference type="SUPFAM" id="SSF55073">
    <property type="entry name" value="Nucleotide cyclase"/>
    <property type="match status" value="1"/>
</dbReference>
<dbReference type="EMBL" id="JBHTKL010000006">
    <property type="protein sequence ID" value="MFD1020940.1"/>
    <property type="molecule type" value="Genomic_DNA"/>
</dbReference>
<dbReference type="InterPro" id="IPR000160">
    <property type="entry name" value="GGDEF_dom"/>
</dbReference>
<dbReference type="PROSITE" id="PS50887">
    <property type="entry name" value="GGDEF"/>
    <property type="match status" value="1"/>
</dbReference>
<keyword evidence="9" id="KW-1185">Reference proteome</keyword>
<evidence type="ECO:0000256" key="6">
    <source>
        <dbReference type="SAM" id="Phobius"/>
    </source>
</evidence>
<proteinExistence type="predicted"/>
<dbReference type="InterPro" id="IPR043128">
    <property type="entry name" value="Rev_trsase/Diguanyl_cyclase"/>
</dbReference>
<dbReference type="PANTHER" id="PTHR45138">
    <property type="entry name" value="REGULATORY COMPONENTS OF SENSORY TRANSDUCTION SYSTEM"/>
    <property type="match status" value="1"/>
</dbReference>
<evidence type="ECO:0000256" key="5">
    <source>
        <dbReference type="ARBA" id="ARBA00023136"/>
    </source>
</evidence>
<evidence type="ECO:0000256" key="4">
    <source>
        <dbReference type="ARBA" id="ARBA00022989"/>
    </source>
</evidence>
<gene>
    <name evidence="8" type="ORF">ACFQ2J_17255</name>
</gene>
<comment type="caution">
    <text evidence="8">The sequence shown here is derived from an EMBL/GenBank/DDBJ whole genome shotgun (WGS) entry which is preliminary data.</text>
</comment>
<evidence type="ECO:0000256" key="2">
    <source>
        <dbReference type="ARBA" id="ARBA00022475"/>
    </source>
</evidence>
<evidence type="ECO:0000313" key="8">
    <source>
        <dbReference type="EMBL" id="MFD1020940.1"/>
    </source>
</evidence>
<dbReference type="CDD" id="cd01949">
    <property type="entry name" value="GGDEF"/>
    <property type="match status" value="1"/>
</dbReference>
<keyword evidence="5 6" id="KW-0472">Membrane</keyword>
<evidence type="ECO:0000259" key="7">
    <source>
        <dbReference type="PROSITE" id="PS50887"/>
    </source>
</evidence>
<feature type="transmembrane region" description="Helical" evidence="6">
    <location>
        <begin position="12"/>
        <end position="29"/>
    </location>
</feature>
<organism evidence="8 9">
    <name type="scientific">Thalassobacillus hwangdonensis</name>
    <dbReference type="NCBI Taxonomy" id="546108"/>
    <lineage>
        <taxon>Bacteria</taxon>
        <taxon>Bacillati</taxon>
        <taxon>Bacillota</taxon>
        <taxon>Bacilli</taxon>
        <taxon>Bacillales</taxon>
        <taxon>Bacillaceae</taxon>
        <taxon>Thalassobacillus</taxon>
    </lineage>
</organism>
<dbReference type="Gene3D" id="3.30.70.270">
    <property type="match status" value="1"/>
</dbReference>
<sequence>MNSKNSLKTSIGYGFFFGLLGLLLMYFSIQATDTVRVDLRHLAILFIGFYGGIPATIVTTVIIAGSRFFFGFTEAAYVAVALSLLLGGCVILLAKYAQIDSIKVKMFFGNIIGMLFVTIALYITISDEALRQEILLFYWPFGIIAGLLAVKVFIDMQEANRLFHFYKESAEVDFLTGLNNVRQFDYYLNIFTTRFKEKHESLSILVIDIDHFKKVNDTYGHDAGDEVLKQLGAILNETSRDMDIVSRNGGEEFSILLPNCRLTQATAVGERIRKRVENNTFVLPDNQPLHITVSIGASSLTKQDVVIKDFLKRADVALYEAKESGRNKLCIAQ</sequence>
<keyword evidence="3 6" id="KW-0812">Transmembrane</keyword>
<feature type="transmembrane region" description="Helical" evidence="6">
    <location>
        <begin position="75"/>
        <end position="94"/>
    </location>
</feature>
<keyword evidence="4 6" id="KW-1133">Transmembrane helix</keyword>
<dbReference type="InterPro" id="IPR011620">
    <property type="entry name" value="Sig_transdc_His_kinase_LytS_TM"/>
</dbReference>
<dbReference type="Pfam" id="PF00990">
    <property type="entry name" value="GGDEF"/>
    <property type="match status" value="1"/>
</dbReference>
<dbReference type="Proteomes" id="UP001596990">
    <property type="component" value="Unassembled WGS sequence"/>
</dbReference>
<feature type="transmembrane region" description="Helical" evidence="6">
    <location>
        <begin position="106"/>
        <end position="125"/>
    </location>
</feature>
<evidence type="ECO:0000256" key="1">
    <source>
        <dbReference type="ARBA" id="ARBA00004651"/>
    </source>
</evidence>
<accession>A0ABW3L4M3</accession>
<keyword evidence="2" id="KW-1003">Cell membrane</keyword>
<dbReference type="PANTHER" id="PTHR45138:SF9">
    <property type="entry name" value="DIGUANYLATE CYCLASE DGCM-RELATED"/>
    <property type="match status" value="1"/>
</dbReference>
<dbReference type="InterPro" id="IPR029787">
    <property type="entry name" value="Nucleotide_cyclase"/>
</dbReference>
<dbReference type="SMART" id="SM00267">
    <property type="entry name" value="GGDEF"/>
    <property type="match status" value="1"/>
</dbReference>
<reference evidence="9" key="1">
    <citation type="journal article" date="2019" name="Int. J. Syst. Evol. Microbiol.">
        <title>The Global Catalogue of Microorganisms (GCM) 10K type strain sequencing project: providing services to taxonomists for standard genome sequencing and annotation.</title>
        <authorList>
            <consortium name="The Broad Institute Genomics Platform"/>
            <consortium name="The Broad Institute Genome Sequencing Center for Infectious Disease"/>
            <person name="Wu L."/>
            <person name="Ma J."/>
        </authorList>
    </citation>
    <scope>NUCLEOTIDE SEQUENCE [LARGE SCALE GENOMIC DNA]</scope>
    <source>
        <strain evidence="9">CCUG 56607</strain>
    </source>
</reference>
<dbReference type="InterPro" id="IPR050469">
    <property type="entry name" value="Diguanylate_Cyclase"/>
</dbReference>
<evidence type="ECO:0000256" key="3">
    <source>
        <dbReference type="ARBA" id="ARBA00022692"/>
    </source>
</evidence>
<evidence type="ECO:0000313" key="9">
    <source>
        <dbReference type="Proteomes" id="UP001596990"/>
    </source>
</evidence>
<comment type="subcellular location">
    <subcellularLocation>
        <location evidence="1">Cell membrane</location>
        <topology evidence="1">Multi-pass membrane protein</topology>
    </subcellularLocation>
</comment>
<feature type="transmembrane region" description="Helical" evidence="6">
    <location>
        <begin position="41"/>
        <end position="63"/>
    </location>
</feature>
<name>A0ABW3L4M3_9BACI</name>
<feature type="transmembrane region" description="Helical" evidence="6">
    <location>
        <begin position="137"/>
        <end position="154"/>
    </location>
</feature>
<dbReference type="NCBIfam" id="TIGR00254">
    <property type="entry name" value="GGDEF"/>
    <property type="match status" value="1"/>
</dbReference>
<protein>
    <submittedName>
        <fullName evidence="8">GGDEF domain-containing protein</fullName>
    </submittedName>
</protein>
<dbReference type="Pfam" id="PF07694">
    <property type="entry name" value="5TM-5TMR_LYT"/>
    <property type="match status" value="1"/>
</dbReference>